<reference evidence="12" key="1">
    <citation type="submission" date="2024-06" db="EMBL/GenBank/DDBJ databases">
        <authorList>
            <person name="Ryan C."/>
        </authorList>
    </citation>
    <scope>NUCLEOTIDE SEQUENCE [LARGE SCALE GENOMIC DNA]</scope>
</reference>
<keyword evidence="3" id="KW-0203">Cytokinin biosynthesis</keyword>
<evidence type="ECO:0000256" key="8">
    <source>
        <dbReference type="ARBA" id="ARBA00052386"/>
    </source>
</evidence>
<dbReference type="Gene3D" id="3.40.50.300">
    <property type="entry name" value="P-loop containing nucleotide triphosphate hydrolases"/>
    <property type="match status" value="1"/>
</dbReference>
<protein>
    <recommendedName>
        <fullName evidence="10">adenylate dimethylallyltransferase (ADP/ATP-dependent)</fullName>
        <ecNumber evidence="10">2.5.1.112</ecNumber>
    </recommendedName>
</protein>
<dbReference type="Pfam" id="PF01715">
    <property type="entry name" value="IPPT"/>
    <property type="match status" value="2"/>
</dbReference>
<sequence>MPLYLAPTAAIVASAAATLPRLVLPPPPIDVWRLERGMSLPMPPAPPPLVISTNNKHGSAKHKAVVVMGATGTGKSRLAVDLALAFGGEVINSDKIQVHAGLDITTNKVTEAERAGVPHHLLGVAPPDAEFTAADFRREASRAAAAVAARGCVPVVAGGSNTFVEELVDGGERGAAFRDTFDLCFLWVDVQLPVLHAHVARRVEDMLARGLVGEVAAAFDPRRTDYSHGVWRAIGAPELDGYLRWCAAAGCGGGGEEGERMLAAAVEEIKANTRRLACQQRAKIQRLARMWRVRRVDATEVFRRRGGDADEAWRRVVAAPCVEVVRSFLHDRGDAGVVDDDLPTEVPVFAPTPAAAVAV</sequence>
<evidence type="ECO:0000256" key="9">
    <source>
        <dbReference type="ARBA" id="ARBA00055191"/>
    </source>
</evidence>
<keyword evidence="6" id="KW-0809">Transit peptide</keyword>
<evidence type="ECO:0000256" key="10">
    <source>
        <dbReference type="ARBA" id="ARBA00066838"/>
    </source>
</evidence>
<dbReference type="GO" id="GO:0009824">
    <property type="term" value="F:AMP dimethylallyltransferase activity"/>
    <property type="evidence" value="ECO:0007669"/>
    <property type="project" value="UniProtKB-ARBA"/>
</dbReference>
<keyword evidence="2" id="KW-0808">Transferase</keyword>
<comment type="similarity">
    <text evidence="1">Belongs to the IPP transferase family.</text>
</comment>
<evidence type="ECO:0000256" key="7">
    <source>
        <dbReference type="ARBA" id="ARBA00051744"/>
    </source>
</evidence>
<comment type="catalytic activity">
    <reaction evidence="7">
        <text>dimethylallyl diphosphate + ATP = N(6)-(dimethylallyl)adenosine 5'-triphosphate + diphosphate</text>
        <dbReference type="Rhea" id="RHEA:36331"/>
        <dbReference type="ChEBI" id="CHEBI:30616"/>
        <dbReference type="ChEBI" id="CHEBI:33019"/>
        <dbReference type="ChEBI" id="CHEBI:57623"/>
        <dbReference type="ChEBI" id="CHEBI:73532"/>
        <dbReference type="EC" id="2.5.1.112"/>
    </reaction>
</comment>
<dbReference type="AlphaFoldDB" id="A0ABC9FP92"/>
<dbReference type="InterPro" id="IPR027417">
    <property type="entry name" value="P-loop_NTPase"/>
</dbReference>
<name>A0ABC9FP92_9POAL</name>
<dbReference type="GO" id="GO:0009691">
    <property type="term" value="P:cytokinin biosynthetic process"/>
    <property type="evidence" value="ECO:0007669"/>
    <property type="project" value="UniProtKB-KW"/>
</dbReference>
<evidence type="ECO:0000313" key="12">
    <source>
        <dbReference type="Proteomes" id="UP001497457"/>
    </source>
</evidence>
<dbReference type="Gene3D" id="1.10.287.890">
    <property type="entry name" value="Crystal structure of tRNA isopentenylpyrophosphate transferase (bh2366) domain"/>
    <property type="match status" value="1"/>
</dbReference>
<dbReference type="EMBL" id="OZ075117">
    <property type="protein sequence ID" value="CAL5079229.1"/>
    <property type="molecule type" value="Genomic_DNA"/>
</dbReference>
<dbReference type="FunFam" id="1.10.287.890:FF:000002">
    <property type="entry name" value="Adenylate isopentenyltransferase 5, chloroplastic"/>
    <property type="match status" value="1"/>
</dbReference>
<dbReference type="GO" id="GO:0005737">
    <property type="term" value="C:cytoplasm"/>
    <property type="evidence" value="ECO:0007669"/>
    <property type="project" value="UniProtKB-ARBA"/>
</dbReference>
<dbReference type="Proteomes" id="UP001497457">
    <property type="component" value="Chromosome 7b"/>
</dbReference>
<reference evidence="11 12" key="2">
    <citation type="submission" date="2024-10" db="EMBL/GenBank/DDBJ databases">
        <authorList>
            <person name="Ryan C."/>
        </authorList>
    </citation>
    <scope>NUCLEOTIDE SEQUENCE [LARGE SCALE GENOMIC DNA]</scope>
</reference>
<keyword evidence="5" id="KW-0067">ATP-binding</keyword>
<dbReference type="PANTHER" id="PTHR11088:SF36">
    <property type="entry name" value="ADENYLATE ISOPENTENYLTRANSFERASE"/>
    <property type="match status" value="1"/>
</dbReference>
<evidence type="ECO:0000256" key="5">
    <source>
        <dbReference type="ARBA" id="ARBA00022840"/>
    </source>
</evidence>
<proteinExistence type="inferred from homology"/>
<evidence type="ECO:0000256" key="2">
    <source>
        <dbReference type="ARBA" id="ARBA00022679"/>
    </source>
</evidence>
<accession>A0ABC9FP92</accession>
<dbReference type="InterPro" id="IPR039657">
    <property type="entry name" value="Dimethylallyltransferase"/>
</dbReference>
<dbReference type="SUPFAM" id="SSF52540">
    <property type="entry name" value="P-loop containing nucleoside triphosphate hydrolases"/>
    <property type="match status" value="1"/>
</dbReference>
<dbReference type="GO" id="GO:0052622">
    <property type="term" value="F:ATP/ADP dimethylallyltransferase activity"/>
    <property type="evidence" value="ECO:0007669"/>
    <property type="project" value="UniProtKB-EC"/>
</dbReference>
<keyword evidence="12" id="KW-1185">Reference proteome</keyword>
<evidence type="ECO:0000256" key="4">
    <source>
        <dbReference type="ARBA" id="ARBA00022741"/>
    </source>
</evidence>
<evidence type="ECO:0000313" key="11">
    <source>
        <dbReference type="EMBL" id="CAL5079229.1"/>
    </source>
</evidence>
<evidence type="ECO:0000256" key="3">
    <source>
        <dbReference type="ARBA" id="ARBA00022712"/>
    </source>
</evidence>
<gene>
    <name evidence="11" type="ORF">URODEC1_LOCUS107514</name>
</gene>
<comment type="catalytic activity">
    <reaction evidence="8">
        <text>dimethylallyl diphosphate + ADP = N(6)-(dimethylallyl)adenosine 5'-diphosphate + diphosphate</text>
        <dbReference type="Rhea" id="RHEA:36327"/>
        <dbReference type="ChEBI" id="CHEBI:33019"/>
        <dbReference type="ChEBI" id="CHEBI:57623"/>
        <dbReference type="ChEBI" id="CHEBI:73533"/>
        <dbReference type="ChEBI" id="CHEBI:456216"/>
        <dbReference type="EC" id="2.5.1.112"/>
    </reaction>
</comment>
<comment type="function">
    <text evidence="9">Involved in cytokinin biosynthesis. Catalyzes the transfer of an isopentenyl group from dimethylallyl diphosphate (DMAPP) to ATP and ADP.</text>
</comment>
<dbReference type="EC" id="2.5.1.112" evidence="10"/>
<organism evidence="11 12">
    <name type="scientific">Urochloa decumbens</name>
    <dbReference type="NCBI Taxonomy" id="240449"/>
    <lineage>
        <taxon>Eukaryota</taxon>
        <taxon>Viridiplantae</taxon>
        <taxon>Streptophyta</taxon>
        <taxon>Embryophyta</taxon>
        <taxon>Tracheophyta</taxon>
        <taxon>Spermatophyta</taxon>
        <taxon>Magnoliopsida</taxon>
        <taxon>Liliopsida</taxon>
        <taxon>Poales</taxon>
        <taxon>Poaceae</taxon>
        <taxon>PACMAD clade</taxon>
        <taxon>Panicoideae</taxon>
        <taxon>Panicodae</taxon>
        <taxon>Paniceae</taxon>
        <taxon>Melinidinae</taxon>
        <taxon>Urochloa</taxon>
    </lineage>
</organism>
<evidence type="ECO:0000256" key="6">
    <source>
        <dbReference type="ARBA" id="ARBA00022946"/>
    </source>
</evidence>
<dbReference type="GO" id="GO:0005524">
    <property type="term" value="F:ATP binding"/>
    <property type="evidence" value="ECO:0007669"/>
    <property type="project" value="UniProtKB-KW"/>
</dbReference>
<dbReference type="PANTHER" id="PTHR11088">
    <property type="entry name" value="TRNA DIMETHYLALLYLTRANSFERASE"/>
    <property type="match status" value="1"/>
</dbReference>
<evidence type="ECO:0000256" key="1">
    <source>
        <dbReference type="ARBA" id="ARBA00005842"/>
    </source>
</evidence>
<keyword evidence="4" id="KW-0547">Nucleotide-binding</keyword>